<dbReference type="GO" id="GO:0005737">
    <property type="term" value="C:cytoplasm"/>
    <property type="evidence" value="ECO:0007669"/>
    <property type="project" value="TreeGrafter"/>
</dbReference>
<dbReference type="PANTHER" id="PTHR13847">
    <property type="entry name" value="SARCOSINE DEHYDROGENASE-RELATED"/>
    <property type="match status" value="1"/>
</dbReference>
<sequence length="467" mass="51220">MSRPDVARALAGISHTPFWLDSPDAPGPEPALAADTVCDLAVVGGGYAGLWTALLAKERDPARDVVLVEGRTAGWAASGRNGGFCASSLTHGMENGAQRWPDDLALLERLGLRNLDEIEAALTRYGIDCAFDRQGKISLATEPYQVRAFEEAVALADRHGRSLKLLSRDELRTSVDAPGYLAGLLDPEGCATLDPARLAWGLKAACLAMGVRVFEHTPVRRLTATARGVVLATDTARVGAQRVALATNGFRPLLRRTRLSTVPVYDYVLVTEPIGAERLDELGWPTRKGLTDAGNQFHYFRRTPDDRILWGGYDAVYHYAGRIRSEHDTRSATFERLAGQFLDTFPALADVRFTHAWGGAIDTCTRFTAFFGTARGGRVAYAQGFTGLGVGATRFAAEVMLDLLAGADTERTRLEMVRRRPLPFPPEPVRYIGIQLTRWSLDRADRNQGRRNPWLRLLDRLGLGFDS</sequence>
<name>A0A9W6UHP6_9ACTN</name>
<proteinExistence type="predicted"/>
<keyword evidence="3" id="KW-1185">Reference proteome</keyword>
<dbReference type="Pfam" id="PF01266">
    <property type="entry name" value="DAO"/>
    <property type="match status" value="1"/>
</dbReference>
<accession>A0A9W6UHP6</accession>
<dbReference type="EMBL" id="BSQG01000005">
    <property type="protein sequence ID" value="GLU49096.1"/>
    <property type="molecule type" value="Genomic_DNA"/>
</dbReference>
<dbReference type="Proteomes" id="UP001165092">
    <property type="component" value="Unassembled WGS sequence"/>
</dbReference>
<feature type="domain" description="FAD dependent oxidoreductase" evidence="1">
    <location>
        <begin position="39"/>
        <end position="402"/>
    </location>
</feature>
<dbReference type="PANTHER" id="PTHR13847:SF281">
    <property type="entry name" value="FAD DEPENDENT OXIDOREDUCTASE DOMAIN-CONTAINING PROTEIN"/>
    <property type="match status" value="1"/>
</dbReference>
<evidence type="ECO:0000313" key="2">
    <source>
        <dbReference type="EMBL" id="GLU49096.1"/>
    </source>
</evidence>
<comment type="caution">
    <text evidence="2">The sequence shown here is derived from an EMBL/GenBank/DDBJ whole genome shotgun (WGS) entry which is preliminary data.</text>
</comment>
<dbReference type="AlphaFoldDB" id="A0A9W6UHP6"/>
<dbReference type="Gene3D" id="3.50.50.60">
    <property type="entry name" value="FAD/NAD(P)-binding domain"/>
    <property type="match status" value="1"/>
</dbReference>
<reference evidence="2" key="1">
    <citation type="submission" date="2023-02" db="EMBL/GenBank/DDBJ databases">
        <title>Nocardiopsis ansamitocini NBRC 112285.</title>
        <authorList>
            <person name="Ichikawa N."/>
            <person name="Sato H."/>
            <person name="Tonouchi N."/>
        </authorList>
    </citation>
    <scope>NUCLEOTIDE SEQUENCE</scope>
    <source>
        <strain evidence="2">NBRC 112285</strain>
    </source>
</reference>
<dbReference type="SUPFAM" id="SSF51905">
    <property type="entry name" value="FAD/NAD(P)-binding domain"/>
    <property type="match status" value="1"/>
</dbReference>
<gene>
    <name evidence="2" type="ORF">Nans01_34470</name>
</gene>
<evidence type="ECO:0000259" key="1">
    <source>
        <dbReference type="Pfam" id="PF01266"/>
    </source>
</evidence>
<dbReference type="InterPro" id="IPR006076">
    <property type="entry name" value="FAD-dep_OxRdtase"/>
</dbReference>
<protein>
    <submittedName>
        <fullName evidence="2">Oxidoreductase</fullName>
    </submittedName>
</protein>
<dbReference type="InterPro" id="IPR036188">
    <property type="entry name" value="FAD/NAD-bd_sf"/>
</dbReference>
<evidence type="ECO:0000313" key="3">
    <source>
        <dbReference type="Proteomes" id="UP001165092"/>
    </source>
</evidence>
<organism evidence="2 3">
    <name type="scientific">Nocardiopsis ansamitocini</name>
    <dbReference type="NCBI Taxonomy" id="1670832"/>
    <lineage>
        <taxon>Bacteria</taxon>
        <taxon>Bacillati</taxon>
        <taxon>Actinomycetota</taxon>
        <taxon>Actinomycetes</taxon>
        <taxon>Streptosporangiales</taxon>
        <taxon>Nocardiopsidaceae</taxon>
        <taxon>Nocardiopsis</taxon>
    </lineage>
</organism>
<dbReference type="RefSeq" id="WP_285760546.1">
    <property type="nucleotide sequence ID" value="NZ_BSQG01000005.1"/>
</dbReference>
<dbReference type="Gene3D" id="3.30.9.10">
    <property type="entry name" value="D-Amino Acid Oxidase, subunit A, domain 2"/>
    <property type="match status" value="1"/>
</dbReference>